<comment type="caution">
    <text evidence="2">The sequence shown here is derived from an EMBL/GenBank/DDBJ whole genome shotgun (WGS) entry which is preliminary data.</text>
</comment>
<dbReference type="Pfam" id="PF00092">
    <property type="entry name" value="VWA"/>
    <property type="match status" value="1"/>
</dbReference>
<dbReference type="EMBL" id="JBBMFA010000035">
    <property type="protein sequence ID" value="MEQ2519067.1"/>
    <property type="molecule type" value="Genomic_DNA"/>
</dbReference>
<evidence type="ECO:0000313" key="3">
    <source>
        <dbReference type="Proteomes" id="UP001477672"/>
    </source>
</evidence>
<dbReference type="SMART" id="SM00327">
    <property type="entry name" value="VWA"/>
    <property type="match status" value="1"/>
</dbReference>
<dbReference type="InterPro" id="IPR050525">
    <property type="entry name" value="ECM_Assembly_Org"/>
</dbReference>
<dbReference type="Proteomes" id="UP001477672">
    <property type="component" value="Unassembled WGS sequence"/>
</dbReference>
<dbReference type="PROSITE" id="PS50234">
    <property type="entry name" value="VWFA"/>
    <property type="match status" value="1"/>
</dbReference>
<dbReference type="RefSeq" id="WP_349214299.1">
    <property type="nucleotide sequence ID" value="NZ_JBBMFA010000035.1"/>
</dbReference>
<sequence>MQVTLSVTAEPTIISDPVKIALLLDRSGSMRGQALENLKDGAQDFVRIIAENTGSPDGSELLGGSEIGVISFAASATVDSPLTTSVAQLDAAIEALQAQGNTNQAAAFGQAQAMLGTTGRRICVMFTDGEPTVGPDPAPVAQALRESGVEIYCIGLVGTDGINEETLRAWASTPSSKYVRVSPTPAELEQLFKDVAEDISEPGAENILIEELVSEGFVIIDIAAPEFGTVMQLSPRALNWRIPVLGKTGEQTASLTFTVRYEGTFTGVIPVNEIIRFTDDAREDVRFPDPTVVVEGGSPQPEPDCEPIELCMPACEERVSCDLGDIALHNQGRMLQLRMTLKNVCPGKRVAVGIILTEVNCSGMEKQRGFQAITVPAHFEESCMDIEVGPVTFILPEDPDDEGCGRGTCKSRRMKVCVMAHTIDWTDAESTAGEPCVQ</sequence>
<evidence type="ECO:0000313" key="2">
    <source>
        <dbReference type="EMBL" id="MEQ2519067.1"/>
    </source>
</evidence>
<gene>
    <name evidence="2" type="ORF">WMO24_01235</name>
</gene>
<dbReference type="InterPro" id="IPR002035">
    <property type="entry name" value="VWF_A"/>
</dbReference>
<keyword evidence="3" id="KW-1185">Reference proteome</keyword>
<evidence type="ECO:0000259" key="1">
    <source>
        <dbReference type="PROSITE" id="PS50234"/>
    </source>
</evidence>
<feature type="domain" description="VWFA" evidence="1">
    <location>
        <begin position="19"/>
        <end position="195"/>
    </location>
</feature>
<accession>A0ABV1GB49</accession>
<dbReference type="InterPro" id="IPR036465">
    <property type="entry name" value="vWFA_dom_sf"/>
</dbReference>
<proteinExistence type="predicted"/>
<dbReference type="PANTHER" id="PTHR24020:SF20">
    <property type="entry name" value="PH DOMAIN-CONTAINING PROTEIN"/>
    <property type="match status" value="1"/>
</dbReference>
<organism evidence="2 3">
    <name type="scientific">Ruthenibacterium intestinale</name>
    <dbReference type="NCBI Taxonomy" id="3133163"/>
    <lineage>
        <taxon>Bacteria</taxon>
        <taxon>Bacillati</taxon>
        <taxon>Bacillota</taxon>
        <taxon>Clostridia</taxon>
        <taxon>Eubacteriales</taxon>
        <taxon>Oscillospiraceae</taxon>
        <taxon>Ruthenibacterium</taxon>
    </lineage>
</organism>
<dbReference type="PANTHER" id="PTHR24020">
    <property type="entry name" value="COLLAGEN ALPHA"/>
    <property type="match status" value="1"/>
</dbReference>
<dbReference type="CDD" id="cd00198">
    <property type="entry name" value="vWFA"/>
    <property type="match status" value="1"/>
</dbReference>
<dbReference type="SUPFAM" id="SSF53300">
    <property type="entry name" value="vWA-like"/>
    <property type="match status" value="1"/>
</dbReference>
<dbReference type="Gene3D" id="3.40.50.410">
    <property type="entry name" value="von Willebrand factor, type A domain"/>
    <property type="match status" value="1"/>
</dbReference>
<name>A0ABV1GB49_9FIRM</name>
<reference evidence="2 3" key="1">
    <citation type="submission" date="2024-03" db="EMBL/GenBank/DDBJ databases">
        <title>Human intestinal bacterial collection.</title>
        <authorList>
            <person name="Pauvert C."/>
            <person name="Hitch T.C.A."/>
            <person name="Clavel T."/>
        </authorList>
    </citation>
    <scope>NUCLEOTIDE SEQUENCE [LARGE SCALE GENOMIC DNA]</scope>
    <source>
        <strain evidence="2 3">CLA-JM-H11</strain>
    </source>
</reference>
<protein>
    <submittedName>
        <fullName evidence="2">VWA domain-containing protein</fullName>
    </submittedName>
</protein>